<dbReference type="OrthoDB" id="5916802at2759"/>
<reference evidence="2 3" key="1">
    <citation type="submission" date="2015-01" db="EMBL/GenBank/DDBJ databases">
        <title>Evolution of Trichinella species and genotypes.</title>
        <authorList>
            <person name="Korhonen P.K."/>
            <person name="Edoardo P."/>
            <person name="Giuseppe L.R."/>
            <person name="Gasser R.B."/>
        </authorList>
    </citation>
    <scope>NUCLEOTIDE SEQUENCE [LARGE SCALE GENOMIC DNA]</scope>
    <source>
        <strain evidence="2">ISS37</strain>
    </source>
</reference>
<dbReference type="InterPro" id="IPR041899">
    <property type="entry name" value="MAGE_WH2"/>
</dbReference>
<dbReference type="Proteomes" id="UP000054630">
    <property type="component" value="Unassembled WGS sequence"/>
</dbReference>
<organism evidence="2 3">
    <name type="scientific">Trichinella nelsoni</name>
    <dbReference type="NCBI Taxonomy" id="6336"/>
    <lineage>
        <taxon>Eukaryota</taxon>
        <taxon>Metazoa</taxon>
        <taxon>Ecdysozoa</taxon>
        <taxon>Nematoda</taxon>
        <taxon>Enoplea</taxon>
        <taxon>Dorylaimia</taxon>
        <taxon>Trichinellida</taxon>
        <taxon>Trichinellidae</taxon>
        <taxon>Trichinella</taxon>
    </lineage>
</organism>
<dbReference type="STRING" id="6336.A0A0V0SHN6"/>
<dbReference type="EMBL" id="JYDL01000008">
    <property type="protein sequence ID" value="KRX26198.1"/>
    <property type="molecule type" value="Genomic_DNA"/>
</dbReference>
<evidence type="ECO:0000313" key="3">
    <source>
        <dbReference type="Proteomes" id="UP000054630"/>
    </source>
</evidence>
<keyword evidence="3" id="KW-1185">Reference proteome</keyword>
<gene>
    <name evidence="2" type="ORF">T07_7299</name>
</gene>
<protein>
    <recommendedName>
        <fullName evidence="1">MAGE domain-containing protein</fullName>
    </recommendedName>
</protein>
<evidence type="ECO:0000259" key="1">
    <source>
        <dbReference type="SMART" id="SM01373"/>
    </source>
</evidence>
<dbReference type="SMART" id="SM01373">
    <property type="entry name" value="MAGE"/>
    <property type="match status" value="1"/>
</dbReference>
<comment type="caution">
    <text evidence="2">The sequence shown here is derived from an EMBL/GenBank/DDBJ whole genome shotgun (WGS) entry which is preliminary data.</text>
</comment>
<proteinExistence type="predicted"/>
<accession>A0A0V0SHN6</accession>
<sequence>MSDSEIDYDAPGPSHIIPKKKRVLQSPSKPLTAKDMALQIATSIVATMNKTQVYRKNEIVKNFLSTSQFKLKEVWRELVPILSQDYNIEVRIGFFLFIRRLIDHYSADENKRTGRFYLKSKTVTEPGETLSDQLAERCGILYTVLCAIFIYNPVELKIKEKALWNFLENLFENENCLDDEFSRKEIRELINNVFTAEGNLSRLTLGWLQHRRVVEDNKKNEYLWGVRARKVINKKEMLTNICEVLRKPVSASILRAYIYENDEQ</sequence>
<dbReference type="Gene3D" id="1.10.10.1210">
    <property type="entry name" value="MAGE homology domain, winged helix WH2 motif"/>
    <property type="match status" value="1"/>
</dbReference>
<feature type="domain" description="MAGE" evidence="1">
    <location>
        <begin position="44"/>
        <end position="237"/>
    </location>
</feature>
<name>A0A0V0SHN6_9BILA</name>
<dbReference type="AlphaFoldDB" id="A0A0V0SHN6"/>
<dbReference type="InterPro" id="IPR002190">
    <property type="entry name" value="MHD_dom"/>
</dbReference>
<evidence type="ECO:0000313" key="2">
    <source>
        <dbReference type="EMBL" id="KRX26198.1"/>
    </source>
</evidence>